<reference evidence="1 2" key="2">
    <citation type="journal article" date="2023" name="Mol. Biol. Evol.">
        <title>Genomics of Secondarily Temperate Adaptation in the Only Non-Antarctic Icefish.</title>
        <authorList>
            <person name="Rivera-Colon A.G."/>
            <person name="Rayamajhi N."/>
            <person name="Minhas B.F."/>
            <person name="Madrigal G."/>
            <person name="Bilyk K.T."/>
            <person name="Yoon V."/>
            <person name="Hune M."/>
            <person name="Gregory S."/>
            <person name="Cheng C.H.C."/>
            <person name="Catchen J.M."/>
        </authorList>
    </citation>
    <scope>NUCLEOTIDE SEQUENCE [LARGE SCALE GENOMIC DNA]</scope>
    <source>
        <strain evidence="1">JMC-PN-2008</strain>
    </source>
</reference>
<keyword evidence="2" id="KW-1185">Reference proteome</keyword>
<comment type="caution">
    <text evidence="1">The sequence shown here is derived from an EMBL/GenBank/DDBJ whole genome shotgun (WGS) entry which is preliminary data.</text>
</comment>
<evidence type="ECO:0000313" key="2">
    <source>
        <dbReference type="Proteomes" id="UP001346869"/>
    </source>
</evidence>
<organism evidence="1 2">
    <name type="scientific">Eleginops maclovinus</name>
    <name type="common">Patagonian blennie</name>
    <name type="synonym">Eleginus maclovinus</name>
    <dbReference type="NCBI Taxonomy" id="56733"/>
    <lineage>
        <taxon>Eukaryota</taxon>
        <taxon>Metazoa</taxon>
        <taxon>Chordata</taxon>
        <taxon>Craniata</taxon>
        <taxon>Vertebrata</taxon>
        <taxon>Euteleostomi</taxon>
        <taxon>Actinopterygii</taxon>
        <taxon>Neopterygii</taxon>
        <taxon>Teleostei</taxon>
        <taxon>Neoteleostei</taxon>
        <taxon>Acanthomorphata</taxon>
        <taxon>Eupercaria</taxon>
        <taxon>Perciformes</taxon>
        <taxon>Notothenioidei</taxon>
        <taxon>Eleginopidae</taxon>
        <taxon>Eleginops</taxon>
    </lineage>
</organism>
<dbReference type="EMBL" id="JAUZQC010000006">
    <property type="protein sequence ID" value="KAK5869602.1"/>
    <property type="molecule type" value="Genomic_DNA"/>
</dbReference>
<dbReference type="AlphaFoldDB" id="A0AAN7XYD4"/>
<protein>
    <submittedName>
        <fullName evidence="1">Uncharacterized protein</fullName>
    </submittedName>
</protein>
<proteinExistence type="predicted"/>
<evidence type="ECO:0000313" key="1">
    <source>
        <dbReference type="EMBL" id="KAK5869602.1"/>
    </source>
</evidence>
<gene>
    <name evidence="1" type="ORF">PBY51_024306</name>
</gene>
<dbReference type="Proteomes" id="UP001346869">
    <property type="component" value="Unassembled WGS sequence"/>
</dbReference>
<reference evidence="1 2" key="1">
    <citation type="journal article" date="2023" name="Genes (Basel)">
        <title>Chromosome-Level Genome Assembly and Circadian Gene Repertoire of the Patagonia Blennie Eleginops maclovinus-The Closest Ancestral Proxy of Antarctic Cryonotothenioids.</title>
        <authorList>
            <person name="Cheng C.C."/>
            <person name="Rivera-Colon A.G."/>
            <person name="Minhas B.F."/>
            <person name="Wilson L."/>
            <person name="Rayamajhi N."/>
            <person name="Vargas-Chacoff L."/>
            <person name="Catchen J.M."/>
        </authorList>
    </citation>
    <scope>NUCLEOTIDE SEQUENCE [LARGE SCALE GENOMIC DNA]</scope>
    <source>
        <strain evidence="1">JMC-PN-2008</strain>
    </source>
</reference>
<name>A0AAN7XYD4_ELEMC</name>
<accession>A0AAN7XYD4</accession>
<sequence>MCCGYPRGPTAVWRSSHRSCVPSHRRPLSPCAATPALNGESPSDSASKRLKGFGGAEVFHCDPDSAKTVTLTRLLSRIVSGQSEAPWVPLLSSVTVEKKESSACLKIPIQHQFPLPATFATPRTTVKSQHYLYPQAIPPSSAPSTLTPLSLSQSLSPFPLSKTGYSLSLCPTQSPR</sequence>